<dbReference type="PANTHER" id="PTHR35972">
    <property type="entry name" value="SINGLE-PASS MEMBRANE AND COILED-COIL DOMAIN-CONTAINING PROTEIN 3"/>
    <property type="match status" value="1"/>
</dbReference>
<evidence type="ECO:0000256" key="1">
    <source>
        <dbReference type="SAM" id="Phobius"/>
    </source>
</evidence>
<dbReference type="Ensembl" id="ENSTMTT00000009576.1">
    <property type="protein sequence ID" value="ENSTMTP00000009263.1"/>
    <property type="gene ID" value="ENSTMTG00000006755.1"/>
</dbReference>
<keyword evidence="1" id="KW-1133">Transmembrane helix</keyword>
<sequence>MSWSDILYPDNQARWEKVVRLHHQLIDCVELNFDATKELIEVLNTHCQCELHPIKMNRNGTVWENCDVFLAAMKSIQDTLQAIDGRLKSELEPVLYRKLHDSQETDAKKMQILCSVATAVSVLAGTLATGIFVKLVLSKVVTRVLSQIMMIVVKVGASMIGAMAGVLLGGGVDLILSAILGTRERPTGDSDSGARGTGERHQVLWESPSSAFKHQERTRCGKFVVLCSFLSLH</sequence>
<dbReference type="Pfam" id="PF15047">
    <property type="entry name" value="DUF4533"/>
    <property type="match status" value="1"/>
</dbReference>
<organism evidence="2 3">
    <name type="scientific">Terrapene triunguis</name>
    <name type="common">Three-toed box turtle</name>
    <dbReference type="NCBI Taxonomy" id="2587831"/>
    <lineage>
        <taxon>Eukaryota</taxon>
        <taxon>Metazoa</taxon>
        <taxon>Chordata</taxon>
        <taxon>Craniata</taxon>
        <taxon>Vertebrata</taxon>
        <taxon>Euteleostomi</taxon>
        <taxon>Archelosauria</taxon>
        <taxon>Testudinata</taxon>
        <taxon>Testudines</taxon>
        <taxon>Cryptodira</taxon>
        <taxon>Durocryptodira</taxon>
        <taxon>Testudinoidea</taxon>
        <taxon>Emydidae</taxon>
        <taxon>Terrapene</taxon>
    </lineage>
</organism>
<reference evidence="2" key="1">
    <citation type="submission" date="2025-08" db="UniProtKB">
        <authorList>
            <consortium name="Ensembl"/>
        </authorList>
    </citation>
    <scope>IDENTIFICATION</scope>
</reference>
<keyword evidence="1" id="KW-0472">Membrane</keyword>
<proteinExistence type="predicted"/>
<dbReference type="InParanoid" id="A0A674IM90"/>
<feature type="transmembrane region" description="Helical" evidence="1">
    <location>
        <begin position="148"/>
        <end position="176"/>
    </location>
</feature>
<name>A0A674IM90_9SAUR</name>
<dbReference type="InterPro" id="IPR027895">
    <property type="entry name" value="DUF4533"/>
</dbReference>
<dbReference type="GeneTree" id="ENSGT00390000013440"/>
<keyword evidence="1" id="KW-0812">Transmembrane</keyword>
<dbReference type="Proteomes" id="UP000472274">
    <property type="component" value="Unplaced"/>
</dbReference>
<dbReference type="PANTHER" id="PTHR35972:SF1">
    <property type="entry name" value="SINGLE-PASS MEMBRANE AND COILED-COIL DOMAIN-CONTAINING PROTEIN 3"/>
    <property type="match status" value="1"/>
</dbReference>
<protein>
    <recommendedName>
        <fullName evidence="4">Single-pass membrane protein with coiled-coil domains 3</fullName>
    </recommendedName>
</protein>
<evidence type="ECO:0000313" key="2">
    <source>
        <dbReference type="Ensembl" id="ENSTMTP00000009263.1"/>
    </source>
</evidence>
<feature type="transmembrane region" description="Helical" evidence="1">
    <location>
        <begin position="112"/>
        <end position="136"/>
    </location>
</feature>
<dbReference type="InterPro" id="IPR040004">
    <property type="entry name" value="SMCO3"/>
</dbReference>
<evidence type="ECO:0008006" key="4">
    <source>
        <dbReference type="Google" id="ProtNLM"/>
    </source>
</evidence>
<keyword evidence="3" id="KW-1185">Reference proteome</keyword>
<evidence type="ECO:0000313" key="3">
    <source>
        <dbReference type="Proteomes" id="UP000472274"/>
    </source>
</evidence>
<dbReference type="AlphaFoldDB" id="A0A674IM90"/>
<reference evidence="2" key="2">
    <citation type="submission" date="2025-09" db="UniProtKB">
        <authorList>
            <consortium name="Ensembl"/>
        </authorList>
    </citation>
    <scope>IDENTIFICATION</scope>
</reference>
<accession>A0A674IM90</accession>